<sequence length="308" mass="35504">MANNLNEEEAMVIGAPTSLLGATAALLRNHNNRDTDNETRIPQIPRQPFVNRDVDRENYINSVLYCGDTHCLNQIHMRPGPFFKLCEMLERRALLVNTKHMSVREQVLMFLHLISHNVRFRAIGGSSFIAAADMISKKFNVKCLSDHVDNHLRTVKTAWGIIAKLRSQFGCGWDENMRMIRMSFDVYNTYVEVNPTHEKYLNKKIDMYDEMTIVVGKDVARGSGAKSLDDVEIQSLGVMNLEEEGDGDDEFMKENDKQSTSSAPLESRKSRKRAIWNFKISPPKWQKSLWFYKRYLNPSSTLTFFIKK</sequence>
<dbReference type="InterPro" id="IPR058353">
    <property type="entry name" value="DUF8040"/>
</dbReference>
<protein>
    <recommendedName>
        <fullName evidence="2">DUF8040 domain-containing protein</fullName>
    </recommendedName>
</protein>
<name>A0A9Q1JIS4_9CARY</name>
<evidence type="ECO:0000313" key="4">
    <source>
        <dbReference type="Proteomes" id="UP001153076"/>
    </source>
</evidence>
<evidence type="ECO:0000259" key="2">
    <source>
        <dbReference type="Pfam" id="PF26138"/>
    </source>
</evidence>
<dbReference type="PANTHER" id="PTHR46929">
    <property type="entry name" value="EXPRESSED PROTEIN"/>
    <property type="match status" value="1"/>
</dbReference>
<dbReference type="PANTHER" id="PTHR46929:SF23">
    <property type="entry name" value="L10-INTERACTING MYB DOMAIN-CONTAINING PROTEIN-LIKE"/>
    <property type="match status" value="1"/>
</dbReference>
<evidence type="ECO:0000313" key="3">
    <source>
        <dbReference type="EMBL" id="KAJ8420528.1"/>
    </source>
</evidence>
<feature type="region of interest" description="Disordered" evidence="1">
    <location>
        <begin position="245"/>
        <end position="268"/>
    </location>
</feature>
<feature type="domain" description="DUF8040" evidence="2">
    <location>
        <begin position="56"/>
        <end position="140"/>
    </location>
</feature>
<evidence type="ECO:0000256" key="1">
    <source>
        <dbReference type="SAM" id="MobiDB-lite"/>
    </source>
</evidence>
<gene>
    <name evidence="3" type="ORF">Cgig2_006331</name>
</gene>
<dbReference type="AlphaFoldDB" id="A0A9Q1JIS4"/>
<proteinExistence type="predicted"/>
<dbReference type="Proteomes" id="UP001153076">
    <property type="component" value="Unassembled WGS sequence"/>
</dbReference>
<dbReference type="Pfam" id="PF26138">
    <property type="entry name" value="DUF8040"/>
    <property type="match status" value="1"/>
</dbReference>
<accession>A0A9Q1JIS4</accession>
<dbReference type="EMBL" id="JAKOGI010003371">
    <property type="protein sequence ID" value="KAJ8420528.1"/>
    <property type="molecule type" value="Genomic_DNA"/>
</dbReference>
<comment type="caution">
    <text evidence="3">The sequence shown here is derived from an EMBL/GenBank/DDBJ whole genome shotgun (WGS) entry which is preliminary data.</text>
</comment>
<keyword evidence="4" id="KW-1185">Reference proteome</keyword>
<organism evidence="3 4">
    <name type="scientific">Carnegiea gigantea</name>
    <dbReference type="NCBI Taxonomy" id="171969"/>
    <lineage>
        <taxon>Eukaryota</taxon>
        <taxon>Viridiplantae</taxon>
        <taxon>Streptophyta</taxon>
        <taxon>Embryophyta</taxon>
        <taxon>Tracheophyta</taxon>
        <taxon>Spermatophyta</taxon>
        <taxon>Magnoliopsida</taxon>
        <taxon>eudicotyledons</taxon>
        <taxon>Gunneridae</taxon>
        <taxon>Pentapetalae</taxon>
        <taxon>Caryophyllales</taxon>
        <taxon>Cactineae</taxon>
        <taxon>Cactaceae</taxon>
        <taxon>Cactoideae</taxon>
        <taxon>Echinocereeae</taxon>
        <taxon>Carnegiea</taxon>
    </lineage>
</organism>
<reference evidence="3" key="1">
    <citation type="submission" date="2022-04" db="EMBL/GenBank/DDBJ databases">
        <title>Carnegiea gigantea Genome sequencing and assembly v2.</title>
        <authorList>
            <person name="Copetti D."/>
            <person name="Sanderson M.J."/>
            <person name="Burquez A."/>
            <person name="Wojciechowski M.F."/>
        </authorList>
    </citation>
    <scope>NUCLEOTIDE SEQUENCE</scope>
    <source>
        <strain evidence="3">SGP5-SGP5p</strain>
        <tissue evidence="3">Aerial part</tissue>
    </source>
</reference>